<feature type="chain" id="PRO_5021802283" description="CUB domain-containing protein" evidence="4">
    <location>
        <begin position="17"/>
        <end position="378"/>
    </location>
</feature>
<name>A0A553N9D2_TIGCA</name>
<comment type="caution">
    <text evidence="5">The sequence shown here is derived from an EMBL/GenBank/DDBJ whole genome shotgun (WGS) entry which is preliminary data.</text>
</comment>
<keyword evidence="6" id="KW-1185">Reference proteome</keyword>
<feature type="disulfide bond" evidence="2">
    <location>
        <begin position="159"/>
        <end position="177"/>
    </location>
</feature>
<evidence type="ECO:0000313" key="6">
    <source>
        <dbReference type="Proteomes" id="UP000318571"/>
    </source>
</evidence>
<protein>
    <recommendedName>
        <fullName evidence="7">CUB domain-containing protein</fullName>
    </recommendedName>
</protein>
<organism evidence="5 6">
    <name type="scientific">Tigriopus californicus</name>
    <name type="common">Marine copepod</name>
    <dbReference type="NCBI Taxonomy" id="6832"/>
    <lineage>
        <taxon>Eukaryota</taxon>
        <taxon>Metazoa</taxon>
        <taxon>Ecdysozoa</taxon>
        <taxon>Arthropoda</taxon>
        <taxon>Crustacea</taxon>
        <taxon>Multicrustacea</taxon>
        <taxon>Hexanauplia</taxon>
        <taxon>Copepoda</taxon>
        <taxon>Harpacticoida</taxon>
        <taxon>Harpacticidae</taxon>
        <taxon>Tigriopus</taxon>
    </lineage>
</organism>
<dbReference type="PANTHER" id="PTHR24652">
    <property type="entry name" value="LOW-DENSITY LIPOPROTEIN RECEPTOR CLASS A DOMAIN-CONTAINING PROTEIN 2"/>
    <property type="match status" value="1"/>
</dbReference>
<sequence length="378" mass="41585">MALVLLLHEAIDPILASPHMIPINTLCKRSHKSFLSNIPKPVDGAVVISNNERDINCVFTFQTESILERFMLRFEELNMDCNDKLFIYDGAHAIGAHKANLSCEKTIHTFGSGGVIYTRTNFITLKYITDSWGTDQNGFRLVITAFKDKSGGCRDGFQCENGICIDKDLVCDNINHCGDGEDERSSQFCSPMGFPQWFGATAADSTFQSAIIVAGVLLVMGIVIAILIVRVRNRRERRMNRNEARAAVYKSMNNKGRNGAPTGYVPVAANLYATTTTTTAFPSGSTDIMATTSLMATGNTHHLFDSAPPIQNDPFAESSMGLTKLIDNAGNASHPVEGRGELIILMATLTRIIQATIMEIILEINHFHMLKTTWLAIM</sequence>
<feature type="signal peptide" evidence="4">
    <location>
        <begin position="1"/>
        <end position="16"/>
    </location>
</feature>
<dbReference type="Gene3D" id="4.10.400.10">
    <property type="entry name" value="Low-density Lipoprotein Receptor"/>
    <property type="match status" value="1"/>
</dbReference>
<feature type="transmembrane region" description="Helical" evidence="3">
    <location>
        <begin position="210"/>
        <end position="231"/>
    </location>
</feature>
<keyword evidence="3" id="KW-1133">Transmembrane helix</keyword>
<keyword evidence="1 2" id="KW-1015">Disulfide bond</keyword>
<dbReference type="PROSITE" id="PS01209">
    <property type="entry name" value="LDLRA_1"/>
    <property type="match status" value="1"/>
</dbReference>
<dbReference type="InterPro" id="IPR042333">
    <property type="entry name" value="LRAD2/Mig-13-like"/>
</dbReference>
<evidence type="ECO:0000256" key="3">
    <source>
        <dbReference type="SAM" id="Phobius"/>
    </source>
</evidence>
<dbReference type="Pfam" id="PF00057">
    <property type="entry name" value="Ldl_recept_a"/>
    <property type="match status" value="1"/>
</dbReference>
<evidence type="ECO:0000256" key="4">
    <source>
        <dbReference type="SAM" id="SignalP"/>
    </source>
</evidence>
<dbReference type="CDD" id="cd00112">
    <property type="entry name" value="LDLa"/>
    <property type="match status" value="1"/>
</dbReference>
<dbReference type="InterPro" id="IPR023415">
    <property type="entry name" value="LDLR_class-A_CS"/>
</dbReference>
<evidence type="ECO:0000313" key="5">
    <source>
        <dbReference type="EMBL" id="TRY62064.1"/>
    </source>
</evidence>
<dbReference type="SUPFAM" id="SSF57424">
    <property type="entry name" value="LDL receptor-like module"/>
    <property type="match status" value="1"/>
</dbReference>
<dbReference type="Proteomes" id="UP000318571">
    <property type="component" value="Chromosome 8"/>
</dbReference>
<dbReference type="InterPro" id="IPR002172">
    <property type="entry name" value="LDrepeatLR_classA_rpt"/>
</dbReference>
<dbReference type="PANTHER" id="PTHR24652:SF69">
    <property type="entry name" value="CUB DOMAIN-CONTAINING PROTEIN"/>
    <property type="match status" value="1"/>
</dbReference>
<comment type="caution">
    <text evidence="2">Lacks conserved residue(s) required for the propagation of feature annotation.</text>
</comment>
<dbReference type="InterPro" id="IPR035914">
    <property type="entry name" value="Sperma_CUB_dom_sf"/>
</dbReference>
<proteinExistence type="predicted"/>
<dbReference type="SUPFAM" id="SSF49854">
    <property type="entry name" value="Spermadhesin, CUB domain"/>
    <property type="match status" value="1"/>
</dbReference>
<accession>A0A553N9D2</accession>
<keyword evidence="3" id="KW-0472">Membrane</keyword>
<dbReference type="PROSITE" id="PS50068">
    <property type="entry name" value="LDLRA_2"/>
    <property type="match status" value="1"/>
</dbReference>
<gene>
    <name evidence="5" type="ORF">TCAL_05726</name>
</gene>
<dbReference type="SMART" id="SM00192">
    <property type="entry name" value="LDLa"/>
    <property type="match status" value="1"/>
</dbReference>
<dbReference type="EMBL" id="VCGU01000459">
    <property type="protein sequence ID" value="TRY62064.1"/>
    <property type="molecule type" value="Genomic_DNA"/>
</dbReference>
<keyword evidence="4" id="KW-0732">Signal</keyword>
<dbReference type="InterPro" id="IPR036055">
    <property type="entry name" value="LDL_receptor-like_sf"/>
</dbReference>
<dbReference type="Gene3D" id="2.60.120.290">
    <property type="entry name" value="Spermadhesin, CUB domain"/>
    <property type="match status" value="1"/>
</dbReference>
<evidence type="ECO:0000256" key="2">
    <source>
        <dbReference type="PROSITE-ProRule" id="PRU00124"/>
    </source>
</evidence>
<reference evidence="5 6" key="1">
    <citation type="journal article" date="2018" name="Nat. Ecol. Evol.">
        <title>Genomic signatures of mitonuclear coevolution across populations of Tigriopus californicus.</title>
        <authorList>
            <person name="Barreto F.S."/>
            <person name="Watson E.T."/>
            <person name="Lima T.G."/>
            <person name="Willett C.S."/>
            <person name="Edmands S."/>
            <person name="Li W."/>
            <person name="Burton R.S."/>
        </authorList>
    </citation>
    <scope>NUCLEOTIDE SEQUENCE [LARGE SCALE GENOMIC DNA]</scope>
    <source>
        <strain evidence="5 6">San Diego</strain>
    </source>
</reference>
<evidence type="ECO:0000256" key="1">
    <source>
        <dbReference type="ARBA" id="ARBA00023157"/>
    </source>
</evidence>
<dbReference type="AlphaFoldDB" id="A0A553N9D2"/>
<evidence type="ECO:0008006" key="7">
    <source>
        <dbReference type="Google" id="ProtNLM"/>
    </source>
</evidence>
<keyword evidence="3" id="KW-0812">Transmembrane</keyword>